<organism evidence="1 2">
    <name type="scientific">Araneus ventricosus</name>
    <name type="common">Orbweaver spider</name>
    <name type="synonym">Epeira ventricosa</name>
    <dbReference type="NCBI Taxonomy" id="182803"/>
    <lineage>
        <taxon>Eukaryota</taxon>
        <taxon>Metazoa</taxon>
        <taxon>Ecdysozoa</taxon>
        <taxon>Arthropoda</taxon>
        <taxon>Chelicerata</taxon>
        <taxon>Arachnida</taxon>
        <taxon>Araneae</taxon>
        <taxon>Araneomorphae</taxon>
        <taxon>Entelegynae</taxon>
        <taxon>Araneoidea</taxon>
        <taxon>Araneidae</taxon>
        <taxon>Araneus</taxon>
    </lineage>
</organism>
<comment type="caution">
    <text evidence="1">The sequence shown here is derived from an EMBL/GenBank/DDBJ whole genome shotgun (WGS) entry which is preliminary data.</text>
</comment>
<dbReference type="EMBL" id="BGPR01029037">
    <property type="protein sequence ID" value="GBO00591.1"/>
    <property type="molecule type" value="Genomic_DNA"/>
</dbReference>
<evidence type="ECO:0000313" key="2">
    <source>
        <dbReference type="Proteomes" id="UP000499080"/>
    </source>
</evidence>
<name>A0A4Y2TKM5_ARAVE</name>
<sequence>MTNSIENVHRVEDLSASHVILLEQRFETPMRPLCIFLLYGRTGCYQKKTAFALEVSSGLNKVILISLKNDPNLSEERNMRPGSRLAPGRIELQSSWGWASFSEKGAELHSSYIL</sequence>
<dbReference type="AlphaFoldDB" id="A0A4Y2TKM5"/>
<protein>
    <submittedName>
        <fullName evidence="1">Uncharacterized protein</fullName>
    </submittedName>
</protein>
<reference evidence="1 2" key="1">
    <citation type="journal article" date="2019" name="Sci. Rep.">
        <title>Orb-weaving spider Araneus ventricosus genome elucidates the spidroin gene catalogue.</title>
        <authorList>
            <person name="Kono N."/>
            <person name="Nakamura H."/>
            <person name="Ohtoshi R."/>
            <person name="Moran D.A.P."/>
            <person name="Shinohara A."/>
            <person name="Yoshida Y."/>
            <person name="Fujiwara M."/>
            <person name="Mori M."/>
            <person name="Tomita M."/>
            <person name="Arakawa K."/>
        </authorList>
    </citation>
    <scope>NUCLEOTIDE SEQUENCE [LARGE SCALE GENOMIC DNA]</scope>
</reference>
<accession>A0A4Y2TKM5</accession>
<keyword evidence="2" id="KW-1185">Reference proteome</keyword>
<dbReference type="Proteomes" id="UP000499080">
    <property type="component" value="Unassembled WGS sequence"/>
</dbReference>
<gene>
    <name evidence="1" type="ORF">AVEN_265730_1</name>
</gene>
<evidence type="ECO:0000313" key="1">
    <source>
        <dbReference type="EMBL" id="GBO00591.1"/>
    </source>
</evidence>
<proteinExistence type="predicted"/>